<dbReference type="InterPro" id="IPR000542">
    <property type="entry name" value="Carn_acyl_trans"/>
</dbReference>
<evidence type="ECO:0000313" key="12">
    <source>
        <dbReference type="EMBL" id="OWF48755.1"/>
    </source>
</evidence>
<comment type="caution">
    <text evidence="12">The sequence shown here is derived from an EMBL/GenBank/DDBJ whole genome shotgun (WGS) entry which is preliminary data.</text>
</comment>
<dbReference type="InterPro" id="IPR023213">
    <property type="entry name" value="CAT-like_dom_sf"/>
</dbReference>
<evidence type="ECO:0000256" key="2">
    <source>
        <dbReference type="ARBA" id="ARBA00005232"/>
    </source>
</evidence>
<dbReference type="PANTHER" id="PTHR22589:SF16">
    <property type="entry name" value="CARNITINE O-PALMITOYLTRANSFERASE 2, MITOCHONDRIAL"/>
    <property type="match status" value="1"/>
</dbReference>
<feature type="active site" description="Proton acceptor" evidence="9">
    <location>
        <position position="386"/>
    </location>
</feature>
<keyword evidence="13" id="KW-1185">Reference proteome</keyword>
<proteinExistence type="inferred from homology"/>
<dbReference type="Pfam" id="PF00755">
    <property type="entry name" value="Carn_acyltransf"/>
    <property type="match status" value="1"/>
</dbReference>
<keyword evidence="6" id="KW-0443">Lipid metabolism</keyword>
<dbReference type="STRING" id="6573.A0A210QJ09"/>
<dbReference type="FunFam" id="1.10.275.20:FF:000001">
    <property type="entry name" value="carnitine O-palmitoyltransferase 2, mitochondrial"/>
    <property type="match status" value="1"/>
</dbReference>
<keyword evidence="4 10" id="KW-0808">Transferase</keyword>
<dbReference type="Gene3D" id="3.30.559.10">
    <property type="entry name" value="Chloramphenicol acetyltransferase-like domain"/>
    <property type="match status" value="1"/>
</dbReference>
<feature type="domain" description="Choline/carnitine acyltransferase" evidence="11">
    <location>
        <begin position="63"/>
        <end position="656"/>
    </location>
</feature>
<dbReference type="Gene3D" id="3.30.559.70">
    <property type="entry name" value="Choline/Carnitine o-acyltransferase, domain 2"/>
    <property type="match status" value="1"/>
</dbReference>
<dbReference type="GO" id="GO:0006635">
    <property type="term" value="P:fatty acid beta-oxidation"/>
    <property type="evidence" value="ECO:0007669"/>
    <property type="project" value="UniProtKB-UniPathway"/>
</dbReference>
<evidence type="ECO:0000256" key="8">
    <source>
        <dbReference type="ARBA" id="ARBA00048999"/>
    </source>
</evidence>
<comment type="pathway">
    <text evidence="1">Lipid metabolism; fatty acid beta-oxidation.</text>
</comment>
<reference evidence="12 13" key="1">
    <citation type="journal article" date="2017" name="Nat. Ecol. Evol.">
        <title>Scallop genome provides insights into evolution of bilaterian karyotype and development.</title>
        <authorList>
            <person name="Wang S."/>
            <person name="Zhang J."/>
            <person name="Jiao W."/>
            <person name="Li J."/>
            <person name="Xun X."/>
            <person name="Sun Y."/>
            <person name="Guo X."/>
            <person name="Huan P."/>
            <person name="Dong B."/>
            <person name="Zhang L."/>
            <person name="Hu X."/>
            <person name="Sun X."/>
            <person name="Wang J."/>
            <person name="Zhao C."/>
            <person name="Wang Y."/>
            <person name="Wang D."/>
            <person name="Huang X."/>
            <person name="Wang R."/>
            <person name="Lv J."/>
            <person name="Li Y."/>
            <person name="Zhang Z."/>
            <person name="Liu B."/>
            <person name="Lu W."/>
            <person name="Hui Y."/>
            <person name="Liang J."/>
            <person name="Zhou Z."/>
            <person name="Hou R."/>
            <person name="Li X."/>
            <person name="Liu Y."/>
            <person name="Li H."/>
            <person name="Ning X."/>
            <person name="Lin Y."/>
            <person name="Zhao L."/>
            <person name="Xing Q."/>
            <person name="Dou J."/>
            <person name="Li Y."/>
            <person name="Mao J."/>
            <person name="Guo H."/>
            <person name="Dou H."/>
            <person name="Li T."/>
            <person name="Mu C."/>
            <person name="Jiang W."/>
            <person name="Fu Q."/>
            <person name="Fu X."/>
            <person name="Miao Y."/>
            <person name="Liu J."/>
            <person name="Yu Q."/>
            <person name="Li R."/>
            <person name="Liao H."/>
            <person name="Li X."/>
            <person name="Kong Y."/>
            <person name="Jiang Z."/>
            <person name="Chourrout D."/>
            <person name="Li R."/>
            <person name="Bao Z."/>
        </authorList>
    </citation>
    <scope>NUCLEOTIDE SEQUENCE [LARGE SCALE GENOMIC DNA]</scope>
    <source>
        <strain evidence="12 13">PY_sf001</strain>
    </source>
</reference>
<evidence type="ECO:0000256" key="6">
    <source>
        <dbReference type="ARBA" id="ARBA00023098"/>
    </source>
</evidence>
<dbReference type="EMBL" id="NEDP02003393">
    <property type="protein sequence ID" value="OWF48755.1"/>
    <property type="molecule type" value="Genomic_DNA"/>
</dbReference>
<evidence type="ECO:0000256" key="10">
    <source>
        <dbReference type="RuleBase" id="RU003801"/>
    </source>
</evidence>
<dbReference type="UniPathway" id="UPA00659"/>
<protein>
    <submittedName>
        <fullName evidence="12">Carnitine O-palmitoyltransferase 2, mitochondrial</fullName>
    </submittedName>
</protein>
<dbReference type="AlphaFoldDB" id="A0A210QJ09"/>
<evidence type="ECO:0000256" key="9">
    <source>
        <dbReference type="PIRSR" id="PIRSR600542-1"/>
    </source>
</evidence>
<accession>A0A210QJ09</accession>
<keyword evidence="3" id="KW-0813">Transport</keyword>
<evidence type="ECO:0000256" key="4">
    <source>
        <dbReference type="ARBA" id="ARBA00022679"/>
    </source>
</evidence>
<dbReference type="PANTHER" id="PTHR22589">
    <property type="entry name" value="CARNITINE O-ACYLTRANSFERASE"/>
    <property type="match status" value="1"/>
</dbReference>
<dbReference type="InterPro" id="IPR042572">
    <property type="entry name" value="Carn_acyl_trans_N"/>
</dbReference>
<dbReference type="Gene3D" id="1.10.275.20">
    <property type="entry name" value="Choline/Carnitine o-acyltransferase"/>
    <property type="match status" value="1"/>
</dbReference>
<evidence type="ECO:0000313" key="13">
    <source>
        <dbReference type="Proteomes" id="UP000242188"/>
    </source>
</evidence>
<comment type="similarity">
    <text evidence="2 10">Belongs to the carnitine/choline acetyltransferase family.</text>
</comment>
<dbReference type="GO" id="GO:0004095">
    <property type="term" value="F:carnitine O-palmitoyltransferase activity"/>
    <property type="evidence" value="ECO:0007669"/>
    <property type="project" value="TreeGrafter"/>
</dbReference>
<gene>
    <name evidence="12" type="ORF">KP79_PYT11972</name>
</gene>
<dbReference type="Gene3D" id="1.20.1280.180">
    <property type="match status" value="1"/>
</dbReference>
<dbReference type="SUPFAM" id="SSF52777">
    <property type="entry name" value="CoA-dependent acyltransferases"/>
    <property type="match status" value="2"/>
</dbReference>
<evidence type="ECO:0000256" key="5">
    <source>
        <dbReference type="ARBA" id="ARBA00022832"/>
    </source>
</evidence>
<keyword evidence="7 10" id="KW-0012">Acyltransferase</keyword>
<evidence type="ECO:0000256" key="1">
    <source>
        <dbReference type="ARBA" id="ARBA00005005"/>
    </source>
</evidence>
<evidence type="ECO:0000256" key="3">
    <source>
        <dbReference type="ARBA" id="ARBA00022448"/>
    </source>
</evidence>
<name>A0A210QJ09_MIZYE</name>
<dbReference type="GO" id="GO:0005739">
    <property type="term" value="C:mitochondrion"/>
    <property type="evidence" value="ECO:0007669"/>
    <property type="project" value="TreeGrafter"/>
</dbReference>
<dbReference type="InterPro" id="IPR039551">
    <property type="entry name" value="Cho/carn_acyl_trans"/>
</dbReference>
<sequence length="674" mass="77722">MFRTHVKTLTTQYTRLQRVGQLAKQTLKNGPQAVYSTSTGSDWEYLQRSIVPTDHFQDSLPRLAIPILKQTCENYLESQQVILSKEEWETTQFNTIRFMEEDGKYLHQELKKLDKNNKHTSYVSKPWFDMYLNSRLPIVLNFNPFVSFVDDPRPEYRTQLLRSTNMIVSSLRFLKSLRDNILEPDVYHLRPEKTKNEKFNKFCRKVPKRFAWHGAILHSRQSAFPLDMSQYDRLFNSTRIPKEGKDEFLTDPKARHMLLMRNGHFYVFDVLNSEGHIESPDKIMAHVQYILQDNQPPPEFPLGYFTAENRDTWAAYRDQLLANGNGPTLNKIDTALFALCLDDKNSDDPNDITRQFLHGDGINRWYDKSFSLIMTPDSKACVNFEHAWGDGVAVLRYFNEVFKDSTEMPFVHPSTTIPKANSDRAVQRLEFELDTSLKEGIQSAKVNFDNMTGSLDLHHLEYDTFTKDFVKSKKLSPDSIMQLAIQMAYYRQYRKFVATYESCSTAAYKHGRTETLRSATMHTKEATEMIVDRGNKESPVNLYKAMIQCSRTHGDLTKKAAMGQGFDRHLFALRTLAEAENYFPHKIFKDPAYTNMNHIILSTSTLSSPAVVIGGFAPVTPDGYGIGYSIESNRIGFNVTSYPPATNVREFIDCLRASLDDLFDIMNYSSPRNS</sequence>
<evidence type="ECO:0000259" key="11">
    <source>
        <dbReference type="Pfam" id="PF00755"/>
    </source>
</evidence>
<comment type="catalytic activity">
    <reaction evidence="8">
        <text>4,8-dimethylnonanoyl-CoA + (R)-carnitine = O-4,8-dimethylnonanoyl-(R)-carnitine + CoA</text>
        <dbReference type="Rhea" id="RHEA:44860"/>
        <dbReference type="ChEBI" id="CHEBI:16347"/>
        <dbReference type="ChEBI" id="CHEBI:57287"/>
        <dbReference type="ChEBI" id="CHEBI:77061"/>
        <dbReference type="ChEBI" id="CHEBI:84654"/>
    </reaction>
</comment>
<dbReference type="Proteomes" id="UP000242188">
    <property type="component" value="Unassembled WGS sequence"/>
</dbReference>
<dbReference type="InterPro" id="IPR042231">
    <property type="entry name" value="Cho/carn_acyl_trans_2"/>
</dbReference>
<keyword evidence="5" id="KW-0276">Fatty acid metabolism</keyword>
<organism evidence="12 13">
    <name type="scientific">Mizuhopecten yessoensis</name>
    <name type="common">Japanese scallop</name>
    <name type="synonym">Patinopecten yessoensis</name>
    <dbReference type="NCBI Taxonomy" id="6573"/>
    <lineage>
        <taxon>Eukaryota</taxon>
        <taxon>Metazoa</taxon>
        <taxon>Spiralia</taxon>
        <taxon>Lophotrochozoa</taxon>
        <taxon>Mollusca</taxon>
        <taxon>Bivalvia</taxon>
        <taxon>Autobranchia</taxon>
        <taxon>Pteriomorphia</taxon>
        <taxon>Pectinida</taxon>
        <taxon>Pectinoidea</taxon>
        <taxon>Pectinidae</taxon>
        <taxon>Mizuhopecten</taxon>
    </lineage>
</organism>
<dbReference type="PROSITE" id="PS00440">
    <property type="entry name" value="ACYLTRANSF_C_2"/>
    <property type="match status" value="1"/>
</dbReference>
<evidence type="ECO:0000256" key="7">
    <source>
        <dbReference type="ARBA" id="ARBA00023315"/>
    </source>
</evidence>
<dbReference type="OrthoDB" id="240216at2759"/>